<evidence type="ECO:0000313" key="2">
    <source>
        <dbReference type="Proteomes" id="UP000594263"/>
    </source>
</evidence>
<accession>A0A7N0VHI5</accession>
<keyword evidence="2" id="KW-1185">Reference proteome</keyword>
<protein>
    <submittedName>
        <fullName evidence="1">Uncharacterized protein</fullName>
    </submittedName>
</protein>
<sequence>MSILLCFLLPIVRQITVLLPDCKANTMFISRFKMMSLPFYMFMNLSLKLHISVCGVVF</sequence>
<reference evidence="1" key="1">
    <citation type="submission" date="2021-01" db="UniProtKB">
        <authorList>
            <consortium name="EnsemblPlants"/>
        </authorList>
    </citation>
    <scope>IDENTIFICATION</scope>
</reference>
<organism evidence="1 2">
    <name type="scientific">Kalanchoe fedtschenkoi</name>
    <name type="common">Lavender scallops</name>
    <name type="synonym">South American air plant</name>
    <dbReference type="NCBI Taxonomy" id="63787"/>
    <lineage>
        <taxon>Eukaryota</taxon>
        <taxon>Viridiplantae</taxon>
        <taxon>Streptophyta</taxon>
        <taxon>Embryophyta</taxon>
        <taxon>Tracheophyta</taxon>
        <taxon>Spermatophyta</taxon>
        <taxon>Magnoliopsida</taxon>
        <taxon>eudicotyledons</taxon>
        <taxon>Gunneridae</taxon>
        <taxon>Pentapetalae</taxon>
        <taxon>Saxifragales</taxon>
        <taxon>Crassulaceae</taxon>
        <taxon>Kalanchoe</taxon>
    </lineage>
</organism>
<name>A0A7N0VHI5_KALFE</name>
<dbReference type="AlphaFoldDB" id="A0A7N0VHI5"/>
<dbReference type="EnsemblPlants" id="Kaladp0824s0032.1.v1.1">
    <property type="protein sequence ID" value="Kaladp0824s0032.1.v1.1.CDS.1"/>
    <property type="gene ID" value="Kaladp0824s0032.v1.1"/>
</dbReference>
<evidence type="ECO:0000313" key="1">
    <source>
        <dbReference type="EnsemblPlants" id="Kaladp0824s0032.1.v1.1.CDS.1"/>
    </source>
</evidence>
<dbReference type="Proteomes" id="UP000594263">
    <property type="component" value="Unplaced"/>
</dbReference>
<proteinExistence type="predicted"/>
<dbReference type="Gramene" id="Kaladp0824s0032.1.v1.1">
    <property type="protein sequence ID" value="Kaladp0824s0032.1.v1.1.CDS.1"/>
    <property type="gene ID" value="Kaladp0824s0032.v1.1"/>
</dbReference>